<accession>A0A368GHK1</accession>
<protein>
    <submittedName>
        <fullName evidence="2">Uncharacterized protein</fullName>
    </submittedName>
</protein>
<evidence type="ECO:0000313" key="2">
    <source>
        <dbReference type="EMBL" id="RCN42337.1"/>
    </source>
</evidence>
<feature type="compositionally biased region" description="Polar residues" evidence="1">
    <location>
        <begin position="60"/>
        <end position="71"/>
    </location>
</feature>
<proteinExistence type="predicted"/>
<feature type="region of interest" description="Disordered" evidence="1">
    <location>
        <begin position="15"/>
        <end position="235"/>
    </location>
</feature>
<gene>
    <name evidence="2" type="ORF">ANCCAN_11682</name>
</gene>
<reference evidence="2 3" key="1">
    <citation type="submission" date="2014-10" db="EMBL/GenBank/DDBJ databases">
        <title>Draft genome of the hookworm Ancylostoma caninum.</title>
        <authorList>
            <person name="Mitreva M."/>
        </authorList>
    </citation>
    <scope>NUCLEOTIDE SEQUENCE [LARGE SCALE GENOMIC DNA]</scope>
    <source>
        <strain evidence="2 3">Baltimore</strain>
    </source>
</reference>
<dbReference type="STRING" id="29170.A0A368GHK1"/>
<sequence>MSPLDSEFSYIFHQGSSNPFEEYSNPHKHYEYSFPGYQPSYGGDNYESASDYGRPYAESNYPSPSSAQSQKFVPPADSYQLPFSPHNQGLAPLPPTSPIEIQIPGQVSPPPMSPGIETQIPGQAPSHPISPGIDTQIPGQATPPPMSPGFGTQISSVPSQGTVELGVKSSQIEVPPATPPNAQIEPGPVPPAPPSDAQISNPGEFGASAVQGPLEPVTPPTTLAKPRGMPSIHLE</sequence>
<comment type="caution">
    <text evidence="2">The sequence shown here is derived from an EMBL/GenBank/DDBJ whole genome shotgun (WGS) entry which is preliminary data.</text>
</comment>
<dbReference type="EMBL" id="JOJR01000198">
    <property type="protein sequence ID" value="RCN42337.1"/>
    <property type="molecule type" value="Genomic_DNA"/>
</dbReference>
<dbReference type="Proteomes" id="UP000252519">
    <property type="component" value="Unassembled WGS sequence"/>
</dbReference>
<organism evidence="2 3">
    <name type="scientific">Ancylostoma caninum</name>
    <name type="common">Dog hookworm</name>
    <dbReference type="NCBI Taxonomy" id="29170"/>
    <lineage>
        <taxon>Eukaryota</taxon>
        <taxon>Metazoa</taxon>
        <taxon>Ecdysozoa</taxon>
        <taxon>Nematoda</taxon>
        <taxon>Chromadorea</taxon>
        <taxon>Rhabditida</taxon>
        <taxon>Rhabditina</taxon>
        <taxon>Rhabditomorpha</taxon>
        <taxon>Strongyloidea</taxon>
        <taxon>Ancylostomatidae</taxon>
        <taxon>Ancylostomatinae</taxon>
        <taxon>Ancylostoma</taxon>
    </lineage>
</organism>
<evidence type="ECO:0000313" key="3">
    <source>
        <dbReference type="Proteomes" id="UP000252519"/>
    </source>
</evidence>
<dbReference type="OrthoDB" id="10452949at2759"/>
<keyword evidence="3" id="KW-1185">Reference proteome</keyword>
<dbReference type="AlphaFoldDB" id="A0A368GHK1"/>
<feature type="compositionally biased region" description="Polar residues" evidence="1">
    <location>
        <begin position="150"/>
        <end position="172"/>
    </location>
</feature>
<name>A0A368GHK1_ANCCA</name>
<evidence type="ECO:0000256" key="1">
    <source>
        <dbReference type="SAM" id="MobiDB-lite"/>
    </source>
</evidence>